<dbReference type="InterPro" id="IPR002731">
    <property type="entry name" value="ATPase_BadF"/>
</dbReference>
<accession>A0A3A6PLY8</accession>
<evidence type="ECO:0000313" key="3">
    <source>
        <dbReference type="Proteomes" id="UP000267798"/>
    </source>
</evidence>
<dbReference type="OrthoDB" id="9772633at2"/>
<gene>
    <name evidence="2" type="ORF">D3P09_23465</name>
</gene>
<evidence type="ECO:0000313" key="2">
    <source>
        <dbReference type="EMBL" id="RJX37441.1"/>
    </source>
</evidence>
<dbReference type="SUPFAM" id="SSF53067">
    <property type="entry name" value="Actin-like ATPase domain"/>
    <property type="match status" value="1"/>
</dbReference>
<dbReference type="AlphaFoldDB" id="A0A3A6PLY8"/>
<organism evidence="2 3">
    <name type="scientific">Paenibacillus pinisoli</name>
    <dbReference type="NCBI Taxonomy" id="1276110"/>
    <lineage>
        <taxon>Bacteria</taxon>
        <taxon>Bacillati</taxon>
        <taxon>Bacillota</taxon>
        <taxon>Bacilli</taxon>
        <taxon>Bacillales</taxon>
        <taxon>Paenibacillaceae</taxon>
        <taxon>Paenibacillus</taxon>
    </lineage>
</organism>
<dbReference type="InterPro" id="IPR043129">
    <property type="entry name" value="ATPase_NBD"/>
</dbReference>
<dbReference type="InterPro" id="IPR052519">
    <property type="entry name" value="Euk-type_GlcNAc_Kinase"/>
</dbReference>
<reference evidence="2 3" key="1">
    <citation type="submission" date="2018-09" db="EMBL/GenBank/DDBJ databases">
        <title>Paenibacillus aracenensis nov. sp. isolated from a cave in southern Spain.</title>
        <authorList>
            <person name="Jurado V."/>
            <person name="Gutierrez-Patricio S."/>
            <person name="Gonzalez-Pimentel J.L."/>
            <person name="Miller A.Z."/>
            <person name="Laiz L."/>
            <person name="Saiz-Jimenez C."/>
        </authorList>
    </citation>
    <scope>NUCLEOTIDE SEQUENCE [LARGE SCALE GENOMIC DNA]</scope>
    <source>
        <strain evidence="2 3">JCM 19203</strain>
    </source>
</reference>
<dbReference type="EMBL" id="QXQB01000006">
    <property type="protein sequence ID" value="RJX37441.1"/>
    <property type="molecule type" value="Genomic_DNA"/>
</dbReference>
<comment type="caution">
    <text evidence="2">The sequence shown here is derived from an EMBL/GenBank/DDBJ whole genome shotgun (WGS) entry which is preliminary data.</text>
</comment>
<dbReference type="Proteomes" id="UP000267798">
    <property type="component" value="Unassembled WGS sequence"/>
</dbReference>
<name>A0A3A6PLY8_9BACL</name>
<keyword evidence="3" id="KW-1185">Reference proteome</keyword>
<dbReference type="Gene3D" id="3.30.420.40">
    <property type="match status" value="2"/>
</dbReference>
<dbReference type="PANTHER" id="PTHR43190:SF3">
    <property type="entry name" value="N-ACETYL-D-GLUCOSAMINE KINASE"/>
    <property type="match status" value="1"/>
</dbReference>
<evidence type="ECO:0000259" key="1">
    <source>
        <dbReference type="Pfam" id="PF01869"/>
    </source>
</evidence>
<protein>
    <submittedName>
        <fullName evidence="2">ATPase</fullName>
    </submittedName>
</protein>
<sequence length="321" mass="33905">MHMSKPAVIGIDGGGTHTRVLVCDLAGRQLAYVDSPRAASIYKDSNAAQNVRHSIAEALAAAAIRPEEVRCVAAGIAGYDKPEDLGWVAELTALPGLHCPKLHMNDAVAAHAGALEAKPGIVAISGTGSIILGITGSHEHIRNYDFHHYAHSAARFLAYDAVYEVLAGHAAASDRALVESMLNHWNAADLRALAAIGRQGFQADNKERDKHFGQFAPFVTEAAQRGSTIAVDVCDRAIHQLKTGIEMIGASFESETVEVAYIGSVIRSGYVSSRLSEQLAQGSNKRYLAVEPALSPVAGAVLLAYQKLGAAAPEASLLVIQ</sequence>
<proteinExistence type="predicted"/>
<dbReference type="Pfam" id="PF01869">
    <property type="entry name" value="BcrAD_BadFG"/>
    <property type="match status" value="1"/>
</dbReference>
<feature type="domain" description="ATPase BadF/BadG/BcrA/BcrD type" evidence="1">
    <location>
        <begin position="9"/>
        <end position="137"/>
    </location>
</feature>
<dbReference type="PANTHER" id="PTHR43190">
    <property type="entry name" value="N-ACETYL-D-GLUCOSAMINE KINASE"/>
    <property type="match status" value="1"/>
</dbReference>